<dbReference type="InterPro" id="IPR032720">
    <property type="entry name" value="Cys_rich_CWC"/>
</dbReference>
<dbReference type="PANTHER" id="PTHR35175">
    <property type="entry name" value="DUF1289 DOMAIN-CONTAINING PROTEIN"/>
    <property type="match status" value="1"/>
</dbReference>
<dbReference type="Pfam" id="PF06945">
    <property type="entry name" value="DUF1289"/>
    <property type="match status" value="1"/>
</dbReference>
<organism evidence="1 2">
    <name type="scientific">Vibrio hippocampi</name>
    <dbReference type="NCBI Taxonomy" id="654686"/>
    <lineage>
        <taxon>Bacteria</taxon>
        <taxon>Pseudomonadati</taxon>
        <taxon>Pseudomonadota</taxon>
        <taxon>Gammaproteobacteria</taxon>
        <taxon>Vibrionales</taxon>
        <taxon>Vibrionaceae</taxon>
        <taxon>Vibrio</taxon>
    </lineage>
</organism>
<dbReference type="EMBL" id="CAKLCM010000003">
    <property type="protein sequence ID" value="CAH0530064.1"/>
    <property type="molecule type" value="Genomic_DNA"/>
</dbReference>
<accession>A0ABN8DL52</accession>
<comment type="caution">
    <text evidence="1">The sequence shown here is derived from an EMBL/GenBank/DDBJ whole genome shotgun (WGS) entry which is preliminary data.</text>
</comment>
<gene>
    <name evidence="1" type="ORF">VHP8226_03792</name>
</gene>
<reference evidence="1" key="1">
    <citation type="submission" date="2021-12" db="EMBL/GenBank/DDBJ databases">
        <authorList>
            <person name="Rodrigo-Torres L."/>
            <person name="Arahal R. D."/>
            <person name="Lucena T."/>
        </authorList>
    </citation>
    <scope>NUCLEOTIDE SEQUENCE</scope>
    <source>
        <strain evidence="1">CECT 8226</strain>
    </source>
</reference>
<sequence length="113" mass="12444">MTSKTPTHSTPIATPCIGACKNDGGICHGCKRTMNEVAIWSQISDNERQQTMAELSGQLSTHLCQQCGEPAYCDISAGKDTCWCFDIEKRDTSELKTSNLCLCRRCLSKLPLK</sequence>
<dbReference type="Proteomes" id="UP000838160">
    <property type="component" value="Unassembled WGS sequence"/>
</dbReference>
<evidence type="ECO:0000313" key="1">
    <source>
        <dbReference type="EMBL" id="CAH0530064.1"/>
    </source>
</evidence>
<protein>
    <recommendedName>
        <fullName evidence="3">DUF1289 domain-containing protein</fullName>
    </recommendedName>
</protein>
<proteinExistence type="predicted"/>
<name>A0ABN8DL52_9VIBR</name>
<dbReference type="Pfam" id="PF14375">
    <property type="entry name" value="Cys_rich_CWC"/>
    <property type="match status" value="1"/>
</dbReference>
<keyword evidence="2" id="KW-1185">Reference proteome</keyword>
<dbReference type="InterPro" id="IPR010710">
    <property type="entry name" value="DUF1289"/>
</dbReference>
<evidence type="ECO:0008006" key="3">
    <source>
        <dbReference type="Google" id="ProtNLM"/>
    </source>
</evidence>
<dbReference type="PANTHER" id="PTHR35175:SF2">
    <property type="entry name" value="DUF1289 DOMAIN-CONTAINING PROTEIN"/>
    <property type="match status" value="1"/>
</dbReference>
<evidence type="ECO:0000313" key="2">
    <source>
        <dbReference type="Proteomes" id="UP000838160"/>
    </source>
</evidence>